<dbReference type="Gene3D" id="3.50.50.60">
    <property type="entry name" value="FAD/NAD(P)-binding domain"/>
    <property type="match status" value="1"/>
</dbReference>
<dbReference type="GO" id="GO:0016491">
    <property type="term" value="F:oxidoreductase activity"/>
    <property type="evidence" value="ECO:0007669"/>
    <property type="project" value="UniProtKB-KW"/>
</dbReference>
<dbReference type="InterPro" id="IPR051104">
    <property type="entry name" value="FAD_monoxygenase"/>
</dbReference>
<dbReference type="PANTHER" id="PTHR46720:SF3">
    <property type="entry name" value="FAD-BINDING DOMAIN-CONTAINING PROTEIN-RELATED"/>
    <property type="match status" value="1"/>
</dbReference>
<name>A0A2B7WRY5_9EURO</name>
<keyword evidence="3" id="KW-0560">Oxidoreductase</keyword>
<dbReference type="EMBL" id="PDNB01000210">
    <property type="protein sequence ID" value="PGG99241.1"/>
    <property type="molecule type" value="Genomic_DNA"/>
</dbReference>
<sequence length="433" mass="48233">MSPTEPPFSIAIIGAGIGGLALAIGLRKQNVPCKIYEAAPRFDAVGAGIGMGPNSLRAMELMDEEFAKMYDEIKVGNGFPEKLHEQFEMLSAEQGFGSLNGWHGGSVSHPKFERSSAHRKALLEVMKSLIPKGTVNFNKKVLRVDQTEGKKVYLTFCDGEILGFDAVIGCDGIKGLTRGVVLAKRYPEEIAAKYCNTYVYRHICTMKEAKRILGPYAENAKWYMREGRGCVTYPISKGEEVNIVVFMRDEKPWKGEQAAVEVSREEMLSDFKGFDQRLVMLLDNTQNTKPCRWPLFHHPNTSTYYEGRVCLLGDSAHASSPSQAAGAGQGLEDALVLSRLLGLVKNPGQLETAFQVYSSIRQPRAQAVVQESQEVLVAHFLVHPRFGRDIQKLTDDANKRLPLIWFHDLDADVKAAENWFKALTRQMDMRNGS</sequence>
<dbReference type="STRING" id="1447875.A0A2B7WRY5"/>
<keyword evidence="4" id="KW-0812">Transmembrane</keyword>
<evidence type="ECO:0000256" key="4">
    <source>
        <dbReference type="SAM" id="Phobius"/>
    </source>
</evidence>
<feature type="transmembrane region" description="Helical" evidence="4">
    <location>
        <begin position="6"/>
        <end position="26"/>
    </location>
</feature>
<evidence type="ECO:0000259" key="5">
    <source>
        <dbReference type="Pfam" id="PF01494"/>
    </source>
</evidence>
<protein>
    <recommendedName>
        <fullName evidence="5">FAD-binding domain-containing protein</fullName>
    </recommendedName>
</protein>
<keyword evidence="1" id="KW-0285">Flavoprotein</keyword>
<evidence type="ECO:0000256" key="2">
    <source>
        <dbReference type="ARBA" id="ARBA00022827"/>
    </source>
</evidence>
<gene>
    <name evidence="6" type="ORF">AJ79_08633</name>
</gene>
<keyword evidence="4" id="KW-0472">Membrane</keyword>
<keyword evidence="4" id="KW-1133">Transmembrane helix</keyword>
<comment type="caution">
    <text evidence="6">The sequence shown here is derived from an EMBL/GenBank/DDBJ whole genome shotgun (WGS) entry which is preliminary data.</text>
</comment>
<dbReference type="Proteomes" id="UP000223968">
    <property type="component" value="Unassembled WGS sequence"/>
</dbReference>
<keyword evidence="7" id="KW-1185">Reference proteome</keyword>
<organism evidence="6 7">
    <name type="scientific">Helicocarpus griseus UAMH5409</name>
    <dbReference type="NCBI Taxonomy" id="1447875"/>
    <lineage>
        <taxon>Eukaryota</taxon>
        <taxon>Fungi</taxon>
        <taxon>Dikarya</taxon>
        <taxon>Ascomycota</taxon>
        <taxon>Pezizomycotina</taxon>
        <taxon>Eurotiomycetes</taxon>
        <taxon>Eurotiomycetidae</taxon>
        <taxon>Onygenales</taxon>
        <taxon>Ajellomycetaceae</taxon>
        <taxon>Helicocarpus</taxon>
    </lineage>
</organism>
<dbReference type="AlphaFoldDB" id="A0A2B7WRY5"/>
<dbReference type="SUPFAM" id="SSF51905">
    <property type="entry name" value="FAD/NAD(P)-binding domain"/>
    <property type="match status" value="1"/>
</dbReference>
<evidence type="ECO:0000256" key="3">
    <source>
        <dbReference type="ARBA" id="ARBA00023002"/>
    </source>
</evidence>
<evidence type="ECO:0000313" key="7">
    <source>
        <dbReference type="Proteomes" id="UP000223968"/>
    </source>
</evidence>
<dbReference type="PRINTS" id="PR00420">
    <property type="entry name" value="RNGMNOXGNASE"/>
</dbReference>
<dbReference type="GO" id="GO:0071949">
    <property type="term" value="F:FAD binding"/>
    <property type="evidence" value="ECO:0007669"/>
    <property type="project" value="InterPro"/>
</dbReference>
<evidence type="ECO:0000313" key="6">
    <source>
        <dbReference type="EMBL" id="PGG99241.1"/>
    </source>
</evidence>
<dbReference type="Pfam" id="PF01494">
    <property type="entry name" value="FAD_binding_3"/>
    <property type="match status" value="1"/>
</dbReference>
<dbReference type="InterPro" id="IPR036188">
    <property type="entry name" value="FAD/NAD-bd_sf"/>
</dbReference>
<keyword evidence="2" id="KW-0274">FAD</keyword>
<dbReference type="GO" id="GO:0044550">
    <property type="term" value="P:secondary metabolite biosynthetic process"/>
    <property type="evidence" value="ECO:0007669"/>
    <property type="project" value="TreeGrafter"/>
</dbReference>
<evidence type="ECO:0000256" key="1">
    <source>
        <dbReference type="ARBA" id="ARBA00022630"/>
    </source>
</evidence>
<dbReference type="InterPro" id="IPR002938">
    <property type="entry name" value="FAD-bd"/>
</dbReference>
<accession>A0A2B7WRY5</accession>
<proteinExistence type="predicted"/>
<feature type="domain" description="FAD-binding" evidence="5">
    <location>
        <begin position="10"/>
        <end position="372"/>
    </location>
</feature>
<dbReference type="SUPFAM" id="SSF54373">
    <property type="entry name" value="FAD-linked reductases, C-terminal domain"/>
    <property type="match status" value="1"/>
</dbReference>
<dbReference type="PANTHER" id="PTHR46720">
    <property type="entry name" value="HYDROXYLASE, PUTATIVE (AFU_ORTHOLOGUE AFUA_3G01460)-RELATED"/>
    <property type="match status" value="1"/>
</dbReference>
<reference evidence="6 7" key="1">
    <citation type="submission" date="2017-10" db="EMBL/GenBank/DDBJ databases">
        <title>Comparative genomics in systemic dimorphic fungi from Ajellomycetaceae.</title>
        <authorList>
            <person name="Munoz J.F."/>
            <person name="Mcewen J.G."/>
            <person name="Clay O.K."/>
            <person name="Cuomo C.A."/>
        </authorList>
    </citation>
    <scope>NUCLEOTIDE SEQUENCE [LARGE SCALE GENOMIC DNA]</scope>
    <source>
        <strain evidence="6 7">UAMH5409</strain>
    </source>
</reference>
<dbReference type="OrthoDB" id="417877at2759"/>